<name>A0AAU8PYJ2_CORPS</name>
<dbReference type="EMBL" id="CP003540">
    <property type="protein sequence ID" value="AFK17251.1"/>
    <property type="molecule type" value="Genomic_DNA"/>
</dbReference>
<dbReference type="Proteomes" id="UP000006465">
    <property type="component" value="Chromosome"/>
</dbReference>
<dbReference type="AlphaFoldDB" id="A0AAU8PYJ2"/>
<evidence type="ECO:0000313" key="2">
    <source>
        <dbReference type="EMBL" id="AFK17251.1"/>
    </source>
</evidence>
<evidence type="ECO:0000313" key="3">
    <source>
        <dbReference type="Proteomes" id="UP000006465"/>
    </source>
</evidence>
<dbReference type="RefSeq" id="WP_014367479.1">
    <property type="nucleotide sequence ID" value="NC_017945.3"/>
</dbReference>
<proteinExistence type="predicted"/>
<gene>
    <name evidence="2" type="ORF">CP258_08260</name>
</gene>
<dbReference type="InterPro" id="IPR006827">
    <property type="entry name" value="Lant_deHydtase_N"/>
</dbReference>
<feature type="domain" description="Lantibiotic dehydratase N-terminal" evidence="1">
    <location>
        <begin position="150"/>
        <end position="444"/>
    </location>
</feature>
<dbReference type="Pfam" id="PF04738">
    <property type="entry name" value="Lant_dehydr_N"/>
    <property type="match status" value="1"/>
</dbReference>
<accession>A0AAU8PYJ2</accession>
<sequence>MTNISWKLLDEGLVRSCSLPYTALLQLYDVPTNALLTADLARRRQLKAAFKALEATACREVAGCVDAVVRHKLLDLKRAAHQHDATKIHTVLTKIKAAGISLPAAVLTAANATIAAAENVLSPEELRELLLHSTKQERALLGKIVREQGIDSAVSVTSASAAKAIRNLGIDHRVSAKQLARAHRTALGYVIRSATRTVPFSTLCTIAPFQFSPASVHLSDPHIPAATQAIAQWNVYAMSQIFSAIKQDFELIATLPIRVNPDALSEDAHCVLPRCSVEYLGHVGDRDLAVYREERRVVDSQGLFGKVMALAASAANSGEYTCGQLAAELSACTGLSASQAQCIVLDAIRISALVVPDLDLSPATAVSPQPIVGHLAQGTEKAVSVARIISHIAAGCKVVASIRAFELKHAQVLKLTRLLESLRQLVNPGIPVFHTSVYEDGVGKASTVSAHVTESCNALDWSTLAHLVDLLDVRQVERSLFEKFVSDKFPRGEICHNVPAVVNGFVSEVLTPLRQIDIEAVNENDLKSTAALPLGKAWKWIRARRHFLAHIAAVRSNAAGPVDVRALLNDYLPLMRSRTYPFRSLNAYVQQDAEGELVINRTLGGPGFPWSRFAHAIPDSAARAWSELADRSSNAGVQLVELTAGKVVSNLNAHPDTYQASLIIPGHPREPIRTNDIRLADTQLTYCEAEGRLQLFDAQGTELFPAYMGYITDRGLPLSTQTLMLLAPPAHCSLDFFPPPTSEVVRQARLLLGDVVIARESWIFPVLSASMNVPDSLEESLVWWRTMSQHHELPSCGVLRIFDIRGGVNKGQFYDAQIMGTILNLIRTLRNAHYGFVIEEFFPRISSSDVAQEYIVTGTHDSLKEGI</sequence>
<reference evidence="2 3" key="1">
    <citation type="journal article" date="2013" name="J. Biotechnol.">
        <title>Genome sequence of Corynebacterium pseudotuberculosis biovar equi strain 258 and prediction of antigenic targets to improve biotechnological vaccine production.</title>
        <authorList>
            <person name="Soares S.C."/>
            <person name="Trost E."/>
            <person name="Ramos R.T."/>
            <person name="Carneiro A.R."/>
            <person name="Santos A.R."/>
            <person name="Pinto A.C."/>
            <person name="Barbosa E."/>
            <person name="Aburjaile F."/>
            <person name="Ali A."/>
            <person name="Diniz C.A."/>
            <person name="Hassan S.S."/>
            <person name="Fiaux K."/>
            <person name="Guimaraes L.C."/>
            <person name="Bakhtiar S.M."/>
            <person name="Pereira U."/>
            <person name="Almeida S.S."/>
            <person name="Abreu V.A."/>
            <person name="Rocha F.S."/>
            <person name="Dorella F.A."/>
            <person name="Miyoshi A."/>
            <person name="Silva A."/>
            <person name="Azevedo V."/>
            <person name="Tauch A."/>
        </authorList>
    </citation>
    <scope>NUCLEOTIDE SEQUENCE [LARGE SCALE GENOMIC DNA]</scope>
    <source>
        <strain evidence="2 3">258</strain>
    </source>
</reference>
<protein>
    <submittedName>
        <fullName evidence="2">Lantibiotic dehydratase</fullName>
    </submittedName>
</protein>
<evidence type="ECO:0000259" key="1">
    <source>
        <dbReference type="Pfam" id="PF04738"/>
    </source>
</evidence>
<organism evidence="2 3">
    <name type="scientific">Corynebacterium pseudotuberculosis 258</name>
    <dbReference type="NCBI Taxonomy" id="1168865"/>
    <lineage>
        <taxon>Bacteria</taxon>
        <taxon>Bacillati</taxon>
        <taxon>Actinomycetota</taxon>
        <taxon>Actinomycetes</taxon>
        <taxon>Mycobacteriales</taxon>
        <taxon>Corynebacteriaceae</taxon>
        <taxon>Corynebacterium</taxon>
    </lineage>
</organism>
<dbReference type="KEGG" id="coe:CP258_08260"/>